<organism evidence="3 4">
    <name type="scientific">Rhizobium viscosum</name>
    <name type="common">Arthrobacter viscosus</name>
    <dbReference type="NCBI Taxonomy" id="1673"/>
    <lineage>
        <taxon>Bacteria</taxon>
        <taxon>Pseudomonadati</taxon>
        <taxon>Pseudomonadota</taxon>
        <taxon>Alphaproteobacteria</taxon>
        <taxon>Hyphomicrobiales</taxon>
        <taxon>Rhizobiaceae</taxon>
        <taxon>Rhizobium/Agrobacterium group</taxon>
        <taxon>Rhizobium</taxon>
    </lineage>
</organism>
<dbReference type="EMBL" id="JADBEC010000002">
    <property type="protein sequence ID" value="MBE1507042.1"/>
    <property type="molecule type" value="Genomic_DNA"/>
</dbReference>
<protein>
    <recommendedName>
        <fullName evidence="5">Transmembrane protein</fullName>
    </recommendedName>
</protein>
<keyword evidence="2" id="KW-0812">Transmembrane</keyword>
<reference evidence="3 4" key="1">
    <citation type="submission" date="2020-10" db="EMBL/GenBank/DDBJ databases">
        <title>Sequencing the genomes of 1000 actinobacteria strains.</title>
        <authorList>
            <person name="Klenk H.-P."/>
        </authorList>
    </citation>
    <scope>NUCLEOTIDE SEQUENCE [LARGE SCALE GENOMIC DNA]</scope>
    <source>
        <strain evidence="3 4">DSM 7307</strain>
    </source>
</reference>
<evidence type="ECO:0000256" key="2">
    <source>
        <dbReference type="SAM" id="Phobius"/>
    </source>
</evidence>
<feature type="region of interest" description="Disordered" evidence="1">
    <location>
        <begin position="65"/>
        <end position="110"/>
    </location>
</feature>
<dbReference type="Proteomes" id="UP000620262">
    <property type="component" value="Unassembled WGS sequence"/>
</dbReference>
<accession>A0ABR9IV18</accession>
<comment type="caution">
    <text evidence="3">The sequence shown here is derived from an EMBL/GenBank/DDBJ whole genome shotgun (WGS) entry which is preliminary data.</text>
</comment>
<feature type="region of interest" description="Disordered" evidence="1">
    <location>
        <begin position="1"/>
        <end position="26"/>
    </location>
</feature>
<evidence type="ECO:0000256" key="1">
    <source>
        <dbReference type="SAM" id="MobiDB-lite"/>
    </source>
</evidence>
<gene>
    <name evidence="3" type="ORF">H4W29_004287</name>
</gene>
<feature type="compositionally biased region" description="Polar residues" evidence="1">
    <location>
        <begin position="1"/>
        <end position="11"/>
    </location>
</feature>
<keyword evidence="4" id="KW-1185">Reference proteome</keyword>
<sequence>MTQSETWTSGHQDMVHQPVKEDVSYGEAERDYADHVSAQKLSVLERVVVVGALVLLSFVGFTAPSAQTSATDPMTTSAIEERAPPGDSLVPHHQRYGHCRETSPYADKVC</sequence>
<evidence type="ECO:0000313" key="4">
    <source>
        <dbReference type="Proteomes" id="UP000620262"/>
    </source>
</evidence>
<keyword evidence="2" id="KW-0472">Membrane</keyword>
<keyword evidence="2" id="KW-1133">Transmembrane helix</keyword>
<evidence type="ECO:0008006" key="5">
    <source>
        <dbReference type="Google" id="ProtNLM"/>
    </source>
</evidence>
<feature type="compositionally biased region" description="Polar residues" evidence="1">
    <location>
        <begin position="65"/>
        <end position="78"/>
    </location>
</feature>
<name>A0ABR9IV18_RHIVS</name>
<feature type="transmembrane region" description="Helical" evidence="2">
    <location>
        <begin position="47"/>
        <end position="66"/>
    </location>
</feature>
<evidence type="ECO:0000313" key="3">
    <source>
        <dbReference type="EMBL" id="MBE1507042.1"/>
    </source>
</evidence>
<proteinExistence type="predicted"/>